<evidence type="ECO:0000256" key="9">
    <source>
        <dbReference type="ARBA" id="ARBA00023157"/>
    </source>
</evidence>
<protein>
    <recommendedName>
        <fullName evidence="13">Hemolin</fullName>
    </recommendedName>
</protein>
<feature type="domain" description="Ig-like" evidence="15">
    <location>
        <begin position="272"/>
        <end position="360"/>
    </location>
</feature>
<reference evidence="17" key="1">
    <citation type="submission" date="2020-08" db="EMBL/GenBank/DDBJ databases">
        <title>Spodoptera exigua strain:BAW_Kor-Di-RS1 Genome sequencing and assembly.</title>
        <authorList>
            <person name="Kim J."/>
            <person name="Nam H.Y."/>
            <person name="Kwon M."/>
            <person name="Choi J.H."/>
            <person name="Cho S.R."/>
            <person name="Kim G.-H."/>
        </authorList>
    </citation>
    <scope>NUCLEOTIDE SEQUENCE</scope>
    <source>
        <strain evidence="17">BAW_Kor-Di-RS1</strain>
        <tissue evidence="17">Whole-body</tissue>
    </source>
</reference>
<dbReference type="CDD" id="cd00096">
    <property type="entry name" value="Ig"/>
    <property type="match status" value="1"/>
</dbReference>
<dbReference type="PROSITE" id="PS50853">
    <property type="entry name" value="FN3"/>
    <property type="match status" value="3"/>
</dbReference>
<dbReference type="InterPro" id="IPR003961">
    <property type="entry name" value="FN3_dom"/>
</dbReference>
<dbReference type="FunFam" id="2.60.40.10:FF:000032">
    <property type="entry name" value="palladin isoform X1"/>
    <property type="match status" value="2"/>
</dbReference>
<dbReference type="Pfam" id="PF06583">
    <property type="entry name" value="Neogenin_C"/>
    <property type="match status" value="2"/>
</dbReference>
<dbReference type="InterPro" id="IPR036179">
    <property type="entry name" value="Ig-like_dom_sf"/>
</dbReference>
<keyword evidence="7" id="KW-1133">Transmembrane helix</keyword>
<organism evidence="17 18">
    <name type="scientific">Spodoptera exigua</name>
    <name type="common">Beet armyworm</name>
    <name type="synonym">Noctua fulgens</name>
    <dbReference type="NCBI Taxonomy" id="7107"/>
    <lineage>
        <taxon>Eukaryota</taxon>
        <taxon>Metazoa</taxon>
        <taxon>Ecdysozoa</taxon>
        <taxon>Arthropoda</taxon>
        <taxon>Hexapoda</taxon>
        <taxon>Insecta</taxon>
        <taxon>Pterygota</taxon>
        <taxon>Neoptera</taxon>
        <taxon>Endopterygota</taxon>
        <taxon>Lepidoptera</taxon>
        <taxon>Glossata</taxon>
        <taxon>Ditrysia</taxon>
        <taxon>Noctuoidea</taxon>
        <taxon>Noctuidae</taxon>
        <taxon>Amphipyrinae</taxon>
        <taxon>Spodoptera</taxon>
    </lineage>
</organism>
<keyword evidence="5" id="KW-0812">Transmembrane</keyword>
<dbReference type="PROSITE" id="PS50835">
    <property type="entry name" value="IG_LIKE"/>
    <property type="match status" value="4"/>
</dbReference>
<keyword evidence="4" id="KW-0964">Secreted</keyword>
<dbReference type="InterPro" id="IPR003599">
    <property type="entry name" value="Ig_sub"/>
</dbReference>
<dbReference type="Pfam" id="PF07679">
    <property type="entry name" value="I-set"/>
    <property type="match status" value="2"/>
</dbReference>
<evidence type="ECO:0000256" key="11">
    <source>
        <dbReference type="ARBA" id="ARBA00023319"/>
    </source>
</evidence>
<dbReference type="Gene3D" id="2.60.40.10">
    <property type="entry name" value="Immunoglobulins"/>
    <property type="match status" value="8"/>
</dbReference>
<evidence type="ECO:0000256" key="1">
    <source>
        <dbReference type="ARBA" id="ARBA00004479"/>
    </source>
</evidence>
<evidence type="ECO:0000256" key="8">
    <source>
        <dbReference type="ARBA" id="ARBA00023136"/>
    </source>
</evidence>
<dbReference type="PANTHER" id="PTHR44170">
    <property type="entry name" value="PROTEIN SIDEKICK"/>
    <property type="match status" value="1"/>
</dbReference>
<evidence type="ECO:0000256" key="12">
    <source>
        <dbReference type="ARBA" id="ARBA00061228"/>
    </source>
</evidence>
<dbReference type="SUPFAM" id="SSF48726">
    <property type="entry name" value="Immunoglobulin"/>
    <property type="match status" value="4"/>
</dbReference>
<dbReference type="GO" id="GO:0009653">
    <property type="term" value="P:anatomical structure morphogenesis"/>
    <property type="evidence" value="ECO:0007669"/>
    <property type="project" value="UniProtKB-ARBA"/>
</dbReference>
<feature type="domain" description="Ig-like" evidence="15">
    <location>
        <begin position="364"/>
        <end position="451"/>
    </location>
</feature>
<evidence type="ECO:0000256" key="6">
    <source>
        <dbReference type="ARBA" id="ARBA00022737"/>
    </source>
</evidence>
<dbReference type="SMART" id="SM00408">
    <property type="entry name" value="IGc2"/>
    <property type="match status" value="4"/>
</dbReference>
<evidence type="ECO:0000256" key="2">
    <source>
        <dbReference type="ARBA" id="ARBA00004613"/>
    </source>
</evidence>
<evidence type="ECO:0000313" key="17">
    <source>
        <dbReference type="EMBL" id="KAF9414295.1"/>
    </source>
</evidence>
<comment type="similarity">
    <text evidence="3">Belongs to the immunoglobulin superfamily. DCC family.</text>
</comment>
<keyword evidence="6" id="KW-0677">Repeat</keyword>
<evidence type="ECO:0000259" key="15">
    <source>
        <dbReference type="PROSITE" id="PS50835"/>
    </source>
</evidence>
<evidence type="ECO:0000259" key="16">
    <source>
        <dbReference type="PROSITE" id="PS50853"/>
    </source>
</evidence>
<dbReference type="GO" id="GO:0098609">
    <property type="term" value="P:cell-cell adhesion"/>
    <property type="evidence" value="ECO:0007669"/>
    <property type="project" value="TreeGrafter"/>
</dbReference>
<feature type="domain" description="Ig-like" evidence="15">
    <location>
        <begin position="142"/>
        <end position="262"/>
    </location>
</feature>
<dbReference type="InterPro" id="IPR013783">
    <property type="entry name" value="Ig-like_fold"/>
</dbReference>
<evidence type="ECO:0000313" key="18">
    <source>
        <dbReference type="Proteomes" id="UP000648187"/>
    </source>
</evidence>
<evidence type="ECO:0000256" key="7">
    <source>
        <dbReference type="ARBA" id="ARBA00022989"/>
    </source>
</evidence>
<dbReference type="InterPro" id="IPR013098">
    <property type="entry name" value="Ig_I-set"/>
</dbReference>
<dbReference type="AlphaFoldDB" id="A0A835GFN3"/>
<dbReference type="GO" id="GO:0005576">
    <property type="term" value="C:extracellular region"/>
    <property type="evidence" value="ECO:0007669"/>
    <property type="project" value="UniProtKB-SubCell"/>
</dbReference>
<name>A0A835GFN3_SPOEX</name>
<comment type="caution">
    <text evidence="17">The sequence shown here is derived from an EMBL/GenBank/DDBJ whole genome shotgun (WGS) entry which is preliminary data.</text>
</comment>
<feature type="domain" description="Fibronectin type-III" evidence="16">
    <location>
        <begin position="630"/>
        <end position="722"/>
    </location>
</feature>
<dbReference type="InterPro" id="IPR003598">
    <property type="entry name" value="Ig_sub2"/>
</dbReference>
<comment type="subcellular location">
    <subcellularLocation>
        <location evidence="1">Membrane</location>
        <topology evidence="1">Single-pass type I membrane protein</topology>
    </subcellularLocation>
    <subcellularLocation>
        <location evidence="2">Secreted</location>
    </subcellularLocation>
</comment>
<accession>A0A835GFN3</accession>
<dbReference type="EMBL" id="JACKWZ010000137">
    <property type="protein sequence ID" value="KAF9414295.1"/>
    <property type="molecule type" value="Genomic_DNA"/>
</dbReference>
<feature type="compositionally biased region" description="Low complexity" evidence="14">
    <location>
        <begin position="1106"/>
        <end position="1120"/>
    </location>
</feature>
<keyword evidence="9" id="KW-1015">Disulfide bond</keyword>
<feature type="region of interest" description="Disordered" evidence="14">
    <location>
        <begin position="1087"/>
        <end position="1139"/>
    </location>
</feature>
<dbReference type="SMART" id="SM00060">
    <property type="entry name" value="FN3"/>
    <property type="match status" value="4"/>
</dbReference>
<gene>
    <name evidence="17" type="ORF">HW555_007773</name>
</gene>
<dbReference type="CDD" id="cd00063">
    <property type="entry name" value="FN3"/>
    <property type="match status" value="4"/>
</dbReference>
<feature type="domain" description="Ig-like" evidence="15">
    <location>
        <begin position="40"/>
        <end position="136"/>
    </location>
</feature>
<dbReference type="Proteomes" id="UP000648187">
    <property type="component" value="Unassembled WGS sequence"/>
</dbReference>
<dbReference type="SUPFAM" id="SSF49265">
    <property type="entry name" value="Fibronectin type III"/>
    <property type="match status" value="3"/>
</dbReference>
<keyword evidence="11" id="KW-0393">Immunoglobulin domain</keyword>
<evidence type="ECO:0000256" key="5">
    <source>
        <dbReference type="ARBA" id="ARBA00022692"/>
    </source>
</evidence>
<sequence>MHLSVGYWVNRWCTDSVGTRSYGGAAPGRSADGGEDALDPGVRFSVEPSDAVVVPGDAALLACSAASSRALRLHWRHSATAPPTRDHAISDTDKYRKQLSNGSLWISEMSASLAGHYQCVASVDGVGTIVSRVALVFLAEVPEVVGGPRSVLGAAGSAALLPCGVRAPARLALRLLAAPPDRRVYGAARLHAAPPVLNLNVTWLKNGSPVRLEASRMWLTPSGALELEPLRPHDAARYRCRVALAAAPHLYKMSEEMELRVSAESPNVESPPRFIATPQPATVMEGASVTFDCAAVGNPKPEITWLNNGAAIDLSDLDSRFYLVGSGSLRVQAARALDAGAYTCRAHSRLDSADSSAHLAVLTPPRALGPAAVLQARQRGDLTLRCDVRGRPPPAVVWLKDGDPLTPNNHDIAIVDGSSLRIQGVLRVDAGMFQCAASSRAGSALAAVRLLVLPPDDDMRNITVEVPSTGVSASTQPPQEEDFLGETSSAYTAPPLEYSELDDYEDGTDDEDSFHAAEGLELDQLRAGNVSGAAPRGLRAVIVKHRFVTLSWQPPHDGDVAGYAVLYKVKGSQRERVCRGGAGRHELNVAGLQPNTSYQFAVLAYTGHGTSPLSDTIEVVTAEEEVSHGPPVDLRAEATGPHSLRVSWGPPVGAPPPAKYSVHYTEEESGREQLEWIRVCAINANGSGPFSEWVSASTQRHELDEATVPPAPPPLTTRAGRDWISVWWGAAQGGVLVRGLVLGWGLGVPDDAARELPPHLHSHVIRGLESNAEYVISLRASNSRGLGPAVYATVIMLSGTTAVVYWTDPTLPKGQTATDGRRYVVRWSSAGGRARTFNATDLNCMLDDLKPYTHYEFAVKLIKGGRESAWSMIVSNTTLETAPGSAPRDLRVSPAAPPASAARAVDLVWQPPAKPNGSSASAAIKPPDLWIHHDQMELKHMDKSLHSSASKSTTHTLLYSLLPHYTLSAGSVEGGALMSSTLTLGRAPPAEYEPARHPPPPASLDRRHHVPTYVESRSVSAASDDTCVVRASPARRCDRCDACDRYDRCDACDRCDYMPRPMTGMGVGVGVGGVGGVGCASTCERRPHARMPHPDQSTPLLAGVAPLGSPQSSLGSLPHPAHSAHQHLQHQPPAPCGAVPHCADELEPLTPSRSTERLHREMQNLEGLMKDLSAITQQQFHC</sequence>
<evidence type="ECO:0000256" key="10">
    <source>
        <dbReference type="ARBA" id="ARBA00023180"/>
    </source>
</evidence>
<evidence type="ECO:0000256" key="14">
    <source>
        <dbReference type="SAM" id="MobiDB-lite"/>
    </source>
</evidence>
<dbReference type="Pfam" id="PF00041">
    <property type="entry name" value="fn3"/>
    <property type="match status" value="2"/>
</dbReference>
<feature type="domain" description="Fibronectin type-III" evidence="16">
    <location>
        <begin position="788"/>
        <end position="881"/>
    </location>
</feature>
<evidence type="ECO:0000256" key="13">
    <source>
        <dbReference type="ARBA" id="ARBA00068688"/>
    </source>
</evidence>
<keyword evidence="18" id="KW-1185">Reference proteome</keyword>
<proteinExistence type="inferred from homology"/>
<dbReference type="InterPro" id="IPR036116">
    <property type="entry name" value="FN3_sf"/>
</dbReference>
<dbReference type="GO" id="GO:0030154">
    <property type="term" value="P:cell differentiation"/>
    <property type="evidence" value="ECO:0007669"/>
    <property type="project" value="UniProtKB-ARBA"/>
</dbReference>
<dbReference type="SMART" id="SM00409">
    <property type="entry name" value="IG"/>
    <property type="match status" value="4"/>
</dbReference>
<keyword evidence="8" id="KW-0472">Membrane</keyword>
<comment type="similarity">
    <text evidence="12">Belongs to the hemolin family.</text>
</comment>
<feature type="region of interest" description="Disordered" evidence="14">
    <location>
        <begin position="988"/>
        <end position="1007"/>
    </location>
</feature>
<feature type="domain" description="Fibronectin type-III" evidence="16">
    <location>
        <begin position="534"/>
        <end position="624"/>
    </location>
</feature>
<evidence type="ECO:0000256" key="3">
    <source>
        <dbReference type="ARBA" id="ARBA00009588"/>
    </source>
</evidence>
<dbReference type="InterPro" id="IPR007110">
    <property type="entry name" value="Ig-like_dom"/>
</dbReference>
<dbReference type="GO" id="GO:0016020">
    <property type="term" value="C:membrane"/>
    <property type="evidence" value="ECO:0007669"/>
    <property type="project" value="UniProtKB-SubCell"/>
</dbReference>
<dbReference type="PANTHER" id="PTHR44170:SF54">
    <property type="entry name" value="FI24025P1"/>
    <property type="match status" value="1"/>
</dbReference>
<keyword evidence="10" id="KW-0325">Glycoprotein</keyword>
<dbReference type="Pfam" id="PF13927">
    <property type="entry name" value="Ig_3"/>
    <property type="match status" value="1"/>
</dbReference>
<dbReference type="InterPro" id="IPR010560">
    <property type="entry name" value="Neogenin_C"/>
</dbReference>
<evidence type="ECO:0000256" key="4">
    <source>
        <dbReference type="ARBA" id="ARBA00022525"/>
    </source>
</evidence>